<reference evidence="3 4" key="1">
    <citation type="journal article" date="2015" name="Sci. Rep.">
        <title>Chromosome-level genome map provides insights into diverse defense mechanisms in the medicinal fungus Ganoderma sinense.</title>
        <authorList>
            <person name="Zhu Y."/>
            <person name="Xu J."/>
            <person name="Sun C."/>
            <person name="Zhou S."/>
            <person name="Xu H."/>
            <person name="Nelson D.R."/>
            <person name="Qian J."/>
            <person name="Song J."/>
            <person name="Luo H."/>
            <person name="Xiang L."/>
            <person name="Li Y."/>
            <person name="Xu Z."/>
            <person name="Ji A."/>
            <person name="Wang L."/>
            <person name="Lu S."/>
            <person name="Hayward A."/>
            <person name="Sun W."/>
            <person name="Li X."/>
            <person name="Schwartz D.C."/>
            <person name="Wang Y."/>
            <person name="Chen S."/>
        </authorList>
    </citation>
    <scope>NUCLEOTIDE SEQUENCE [LARGE SCALE GENOMIC DNA]</scope>
    <source>
        <strain evidence="3 4">ZZ0214-1</strain>
    </source>
</reference>
<dbReference type="STRING" id="1077348.A0A2G8SLG9"/>
<keyword evidence="4" id="KW-1185">Reference proteome</keyword>
<evidence type="ECO:0000313" key="3">
    <source>
        <dbReference type="EMBL" id="PIL34617.1"/>
    </source>
</evidence>
<accession>A0A2G8SLG9</accession>
<feature type="domain" description="DUF4246" evidence="1">
    <location>
        <begin position="106"/>
        <end position="530"/>
    </location>
</feature>
<comment type="caution">
    <text evidence="3">The sequence shown here is derived from an EMBL/GenBank/DDBJ whole genome shotgun (WGS) entry which is preliminary data.</text>
</comment>
<proteinExistence type="predicted"/>
<organism evidence="3 4">
    <name type="scientific">Ganoderma sinense ZZ0214-1</name>
    <dbReference type="NCBI Taxonomy" id="1077348"/>
    <lineage>
        <taxon>Eukaryota</taxon>
        <taxon>Fungi</taxon>
        <taxon>Dikarya</taxon>
        <taxon>Basidiomycota</taxon>
        <taxon>Agaricomycotina</taxon>
        <taxon>Agaricomycetes</taxon>
        <taxon>Polyporales</taxon>
        <taxon>Polyporaceae</taxon>
        <taxon>Ganoderma</taxon>
    </lineage>
</organism>
<dbReference type="InterPro" id="IPR025340">
    <property type="entry name" value="DUF4246"/>
</dbReference>
<sequence>MLPDALRSIVPKSVLAGRLKFPSPFEFAKRQPITLVELRMRQFSGKVRQKVGWWKKVFDTTIASKWRNEMIEQDRVFVEKLWGGEERFRAGNGEKKWPRDRITAAQLDYIFDELRYDASQFVPGVGIYPSAVPMVHESVCLVPPTLRSALLADVSKLETVPEDEKDWHPGSNKQVLDLVHPSLYFLRIGHTHALYRDSAGSLGSRVITLQEYQDRIPKLPEKRKQQPKDVYDFEDEIDRGGRLEQPFSEKHQWLPTDFEVSASGRVRPLGYINNLHPVDHKNAYATLSAILERFLPLFERVVSDALSPSRPYAIQVDGRSWYEDTPSYPVSDDDEAVDAWERNRWPIIPDPAPFKPPPSSGRVDLDLKGRTLQVIVKLANIVLTPENPRYPGGSWHVEGMENEHIVATGLYYYACDNITESRLSFRATAGRPNAWYMMLYHEQSDHKGTVAAWGLGQESPLNQELGHVVAAEGKCVAFPNVYQHRVQPFELADPSRPGFRKIVCFFLVDPSTTLISTSDVLPQQEAWWTSDSWAEVAGAAVPLVRTLPQELYKDVMSCAALGMMSRAEAEECRKEFMEERSEFTFHHGKEVFEIEWNMCEH</sequence>
<evidence type="ECO:0000313" key="4">
    <source>
        <dbReference type="Proteomes" id="UP000230002"/>
    </source>
</evidence>
<feature type="domain" description="DUF4246" evidence="2">
    <location>
        <begin position="20"/>
        <end position="69"/>
    </location>
</feature>
<evidence type="ECO:0000259" key="2">
    <source>
        <dbReference type="Pfam" id="PF21666"/>
    </source>
</evidence>
<dbReference type="PANTHER" id="PTHR33119:SF1">
    <property type="entry name" value="FE2OG DIOXYGENASE DOMAIN-CONTAINING PROTEIN"/>
    <property type="match status" value="1"/>
</dbReference>
<dbReference type="EMBL" id="AYKW01000005">
    <property type="protein sequence ID" value="PIL34617.1"/>
    <property type="molecule type" value="Genomic_DNA"/>
</dbReference>
<gene>
    <name evidence="3" type="ORF">GSI_03396</name>
</gene>
<dbReference type="AlphaFoldDB" id="A0A2G8SLG9"/>
<protein>
    <submittedName>
        <fullName evidence="3">Uncharacterized protein</fullName>
    </submittedName>
</protein>
<dbReference type="Pfam" id="PF21666">
    <property type="entry name" value="DUF4246_N"/>
    <property type="match status" value="1"/>
</dbReference>
<dbReference type="InterPro" id="IPR049207">
    <property type="entry name" value="DUF4246_N"/>
</dbReference>
<dbReference type="InterPro" id="IPR049192">
    <property type="entry name" value="DUF4246_C"/>
</dbReference>
<dbReference type="OrthoDB" id="415532at2759"/>
<name>A0A2G8SLG9_9APHY</name>
<dbReference type="PANTHER" id="PTHR33119">
    <property type="entry name" value="IFI3P"/>
    <property type="match status" value="1"/>
</dbReference>
<dbReference type="Pfam" id="PF14033">
    <property type="entry name" value="DUF4246"/>
    <property type="match status" value="1"/>
</dbReference>
<dbReference type="Proteomes" id="UP000230002">
    <property type="component" value="Unassembled WGS sequence"/>
</dbReference>
<evidence type="ECO:0000259" key="1">
    <source>
        <dbReference type="Pfam" id="PF14033"/>
    </source>
</evidence>